<name>A0A1H4H908_9SPHI</name>
<proteinExistence type="predicted"/>
<protein>
    <submittedName>
        <fullName evidence="1">Uncharacterized protein</fullName>
    </submittedName>
</protein>
<dbReference type="Gene3D" id="3.30.450.20">
    <property type="entry name" value="PAS domain"/>
    <property type="match status" value="1"/>
</dbReference>
<organism evidence="1 2">
    <name type="scientific">Pedobacter hartonius</name>
    <dbReference type="NCBI Taxonomy" id="425514"/>
    <lineage>
        <taxon>Bacteria</taxon>
        <taxon>Pseudomonadati</taxon>
        <taxon>Bacteroidota</taxon>
        <taxon>Sphingobacteriia</taxon>
        <taxon>Sphingobacteriales</taxon>
        <taxon>Sphingobacteriaceae</taxon>
        <taxon>Pedobacter</taxon>
    </lineage>
</organism>
<accession>A0A1H4H908</accession>
<gene>
    <name evidence="1" type="ORF">SAMN05443550_11489</name>
</gene>
<reference evidence="1 2" key="1">
    <citation type="submission" date="2016-10" db="EMBL/GenBank/DDBJ databases">
        <authorList>
            <person name="de Groot N.N."/>
        </authorList>
    </citation>
    <scope>NUCLEOTIDE SEQUENCE [LARGE SCALE GENOMIC DNA]</scope>
    <source>
        <strain evidence="1 2">DSM 19033</strain>
    </source>
</reference>
<dbReference type="EMBL" id="FNRA01000014">
    <property type="protein sequence ID" value="SEB18307.1"/>
    <property type="molecule type" value="Genomic_DNA"/>
</dbReference>
<keyword evidence="2" id="KW-1185">Reference proteome</keyword>
<dbReference type="STRING" id="425514.SAMN05443550_11489"/>
<evidence type="ECO:0000313" key="2">
    <source>
        <dbReference type="Proteomes" id="UP000198850"/>
    </source>
</evidence>
<evidence type="ECO:0000313" key="1">
    <source>
        <dbReference type="EMBL" id="SEB18307.1"/>
    </source>
</evidence>
<dbReference type="Proteomes" id="UP000198850">
    <property type="component" value="Unassembled WGS sequence"/>
</dbReference>
<sequence length="108" mass="12488">MMLEIWNKDHSVISTPMGSVVLNTGNESVLKTFDHVFTTGEAYYGNESLAICSHRQAKREIYFNYVFQPLKDEYDNTATILITANEVTDQVLSRLIYYRRSVNLNFIL</sequence>
<dbReference type="AlphaFoldDB" id="A0A1H4H908"/>
<dbReference type="OrthoDB" id="730685at2"/>
<dbReference type="RefSeq" id="WP_139298370.1">
    <property type="nucleotide sequence ID" value="NZ_FNRA01000014.1"/>
</dbReference>